<name>A0A610BY66_SALET</name>
<evidence type="ECO:0000313" key="2">
    <source>
        <dbReference type="EMBL" id="ECV5352105.1"/>
    </source>
</evidence>
<dbReference type="EMBL" id="AAKTLN010000030">
    <property type="protein sequence ID" value="ECV5352105.1"/>
    <property type="molecule type" value="Genomic_DNA"/>
</dbReference>
<keyword evidence="1" id="KW-1133">Transmembrane helix</keyword>
<evidence type="ECO:0008006" key="3">
    <source>
        <dbReference type="Google" id="ProtNLM"/>
    </source>
</evidence>
<dbReference type="Proteomes" id="UP000839888">
    <property type="component" value="Unassembled WGS sequence"/>
</dbReference>
<keyword evidence="1" id="KW-0472">Membrane</keyword>
<dbReference type="AlphaFoldDB" id="A0A610BY66"/>
<organism evidence="2">
    <name type="scientific">Salmonella enterica subsp. enterica serovar Telelkebir</name>
    <dbReference type="NCBI Taxonomy" id="1967657"/>
    <lineage>
        <taxon>Bacteria</taxon>
        <taxon>Pseudomonadati</taxon>
        <taxon>Pseudomonadota</taxon>
        <taxon>Gammaproteobacteria</taxon>
        <taxon>Enterobacterales</taxon>
        <taxon>Enterobacteriaceae</taxon>
        <taxon>Salmonella</taxon>
    </lineage>
</organism>
<keyword evidence="1" id="KW-0812">Transmembrane</keyword>
<gene>
    <name evidence="2" type="ORF">F2J48_21400</name>
</gene>
<evidence type="ECO:0000256" key="1">
    <source>
        <dbReference type="SAM" id="Phobius"/>
    </source>
</evidence>
<comment type="caution">
    <text evidence="2">The sequence shown here is derived from an EMBL/GenBank/DDBJ whole genome shotgun (WGS) entry which is preliminary data.</text>
</comment>
<accession>A0A610BY66</accession>
<protein>
    <recommendedName>
        <fullName evidence="3">Hemolysin XhlA</fullName>
    </recommendedName>
</protein>
<reference evidence="2" key="1">
    <citation type="submission" date="2019-09" db="EMBL/GenBank/DDBJ databases">
        <authorList>
            <person name="Ashton P.M."/>
            <person name="Dallman T."/>
            <person name="Nair S."/>
            <person name="De Pinna E."/>
            <person name="Peters T."/>
            <person name="Grant K."/>
        </authorList>
    </citation>
    <scope>NUCLEOTIDE SEQUENCE [LARGE SCALE GENOMIC DNA]</scope>
    <source>
        <strain evidence="2">800692</strain>
    </source>
</reference>
<sequence length="69" mass="7637">MHNKIKKLEKDVRKIKGGIKYLQATNATKIDLHQEISTQTRVFTNYVIMSVLAVAGLAVAIATLVVTIK</sequence>
<feature type="transmembrane region" description="Helical" evidence="1">
    <location>
        <begin position="46"/>
        <end position="68"/>
    </location>
</feature>
<proteinExistence type="predicted"/>